<proteinExistence type="predicted"/>
<gene>
    <name evidence="2" type="ORF">SPSK_10714</name>
</gene>
<dbReference type="EMBL" id="AXCR01000001">
    <property type="protein sequence ID" value="KJR89265.1"/>
    <property type="molecule type" value="Genomic_DNA"/>
</dbReference>
<name>A0A0F2MK98_SPOSC</name>
<feature type="region of interest" description="Disordered" evidence="1">
    <location>
        <begin position="197"/>
        <end position="216"/>
    </location>
</feature>
<protein>
    <submittedName>
        <fullName evidence="2">Uncharacterized protein</fullName>
    </submittedName>
</protein>
<evidence type="ECO:0000313" key="3">
    <source>
        <dbReference type="Proteomes" id="UP000033710"/>
    </source>
</evidence>
<dbReference type="VEuPathDB" id="FungiDB:SPSK_10714"/>
<reference evidence="2 3" key="2">
    <citation type="journal article" date="2015" name="Eukaryot. Cell">
        <title>Asexual propagation of a virulent clone complex in a human and feline outbreak of sporotrichosis.</title>
        <authorList>
            <person name="Teixeira Mde M."/>
            <person name="Rodrigues A.M."/>
            <person name="Tsui C.K."/>
            <person name="de Almeida L.G."/>
            <person name="Van Diepeningen A.D."/>
            <person name="van den Ende B.G."/>
            <person name="Fernandes G.F."/>
            <person name="Kano R."/>
            <person name="Hamelin R.C."/>
            <person name="Lopes-Bezerra L.M."/>
            <person name="Vasconcelos A.T."/>
            <person name="de Hoog S."/>
            <person name="de Camargo Z.P."/>
            <person name="Felipe M.S."/>
        </authorList>
    </citation>
    <scope>NUCLEOTIDE SEQUENCE [LARGE SCALE GENOMIC DNA]</scope>
    <source>
        <strain evidence="2 3">1099-18</strain>
    </source>
</reference>
<dbReference type="RefSeq" id="XP_016591941.1">
    <property type="nucleotide sequence ID" value="XM_016737016.1"/>
</dbReference>
<dbReference type="KEGG" id="ssck:SPSK_10714"/>
<evidence type="ECO:0000313" key="2">
    <source>
        <dbReference type="EMBL" id="KJR89265.1"/>
    </source>
</evidence>
<dbReference type="AlphaFoldDB" id="A0A0F2MK98"/>
<organism evidence="2 3">
    <name type="scientific">Sporothrix schenckii 1099-18</name>
    <dbReference type="NCBI Taxonomy" id="1397361"/>
    <lineage>
        <taxon>Eukaryota</taxon>
        <taxon>Fungi</taxon>
        <taxon>Dikarya</taxon>
        <taxon>Ascomycota</taxon>
        <taxon>Pezizomycotina</taxon>
        <taxon>Sordariomycetes</taxon>
        <taxon>Sordariomycetidae</taxon>
        <taxon>Ophiostomatales</taxon>
        <taxon>Ophiostomataceae</taxon>
        <taxon>Sporothrix</taxon>
    </lineage>
</organism>
<accession>A0A0F2MK98</accession>
<evidence type="ECO:0000256" key="1">
    <source>
        <dbReference type="SAM" id="MobiDB-lite"/>
    </source>
</evidence>
<dbReference type="GeneID" id="27672293"/>
<reference evidence="2 3" key="1">
    <citation type="journal article" date="2014" name="BMC Genomics">
        <title>Comparative genomics of the major fungal agents of human and animal Sporotrichosis: Sporothrix schenckii and Sporothrix brasiliensis.</title>
        <authorList>
            <person name="Teixeira M.M."/>
            <person name="de Almeida L.G."/>
            <person name="Kubitschek-Barreira P."/>
            <person name="Alves F.L."/>
            <person name="Kioshima E.S."/>
            <person name="Abadio A.K."/>
            <person name="Fernandes L."/>
            <person name="Derengowski L.S."/>
            <person name="Ferreira K.S."/>
            <person name="Souza R.C."/>
            <person name="Ruiz J.C."/>
            <person name="de Andrade N.C."/>
            <person name="Paes H.C."/>
            <person name="Nicola A.M."/>
            <person name="Albuquerque P."/>
            <person name="Gerber A.L."/>
            <person name="Martins V.P."/>
            <person name="Peconick L.D."/>
            <person name="Neto A.V."/>
            <person name="Chaucanez C.B."/>
            <person name="Silva P.A."/>
            <person name="Cunha O.L."/>
            <person name="de Oliveira F.F."/>
            <person name="dos Santos T.C."/>
            <person name="Barros A.L."/>
            <person name="Soares M.A."/>
            <person name="de Oliveira L.M."/>
            <person name="Marini M.M."/>
            <person name="Villalobos-Duno H."/>
            <person name="Cunha M.M."/>
            <person name="de Hoog S."/>
            <person name="da Silveira J.F."/>
            <person name="Henrissat B."/>
            <person name="Nino-Vega G.A."/>
            <person name="Cisalpino P.S."/>
            <person name="Mora-Montes H.M."/>
            <person name="Almeida S.R."/>
            <person name="Stajich J.E."/>
            <person name="Lopes-Bezerra L.M."/>
            <person name="Vasconcelos A.T."/>
            <person name="Felipe M.S."/>
        </authorList>
    </citation>
    <scope>NUCLEOTIDE SEQUENCE [LARGE SCALE GENOMIC DNA]</scope>
    <source>
        <strain evidence="2 3">1099-18</strain>
    </source>
</reference>
<dbReference type="Proteomes" id="UP000033710">
    <property type="component" value="Unassembled WGS sequence"/>
</dbReference>
<comment type="caution">
    <text evidence="2">The sequence shown here is derived from an EMBL/GenBank/DDBJ whole genome shotgun (WGS) entry which is preliminary data.</text>
</comment>
<sequence length="216" mass="23927">MPKGPLETLSIVSHNTCTNGACLMRRDGETREGKRATEICQGTIKHAKQKRAREMKNAGKGNREYRIGARQSDRLQVVSVIISGWRRCEGLKRLPANHHQLCRCRMHTQFRTFRIPVTTRPEAFAASVQLPQATVTHGSISDEVTCGFTEYRVIRRFHLAFAVDTVRCPPQRPSRRSATLRLGKHAIDVVRLQIGGAEGGGDGTDKGSRGKGTAKA</sequence>